<accession>X1I8D0</accession>
<proteinExistence type="predicted"/>
<dbReference type="AlphaFoldDB" id="X1I8D0"/>
<organism evidence="1">
    <name type="scientific">marine sediment metagenome</name>
    <dbReference type="NCBI Taxonomy" id="412755"/>
    <lineage>
        <taxon>unclassified sequences</taxon>
        <taxon>metagenomes</taxon>
        <taxon>ecological metagenomes</taxon>
    </lineage>
</organism>
<protein>
    <submittedName>
        <fullName evidence="1">Uncharacterized protein</fullName>
    </submittedName>
</protein>
<sequence length="171" mass="18894">TLLVATLAGAGGGYIYANYLAPTPEEIYEPESIYFYPGFQTKLTPANSWQYGYRLAMENGAITTVGATVANGTAQAASIASSVTPQTSHIILYVEYSGNATSDYVELWTSQNNETKYKVMCLTSVINITDQVILPFDYNTPEINWELSDGDLLHSVTIYLWGYFERPTATR</sequence>
<gene>
    <name evidence="1" type="ORF">S03H2_57096</name>
</gene>
<reference evidence="1" key="1">
    <citation type="journal article" date="2014" name="Front. Microbiol.">
        <title>High frequency of phylogenetically diverse reductive dehalogenase-homologous genes in deep subseafloor sedimentary metagenomes.</title>
        <authorList>
            <person name="Kawai M."/>
            <person name="Futagami T."/>
            <person name="Toyoda A."/>
            <person name="Takaki Y."/>
            <person name="Nishi S."/>
            <person name="Hori S."/>
            <person name="Arai W."/>
            <person name="Tsubouchi T."/>
            <person name="Morono Y."/>
            <person name="Uchiyama I."/>
            <person name="Ito T."/>
            <person name="Fujiyama A."/>
            <person name="Inagaki F."/>
            <person name="Takami H."/>
        </authorList>
    </citation>
    <scope>NUCLEOTIDE SEQUENCE</scope>
    <source>
        <strain evidence="1">Expedition CK06-06</strain>
    </source>
</reference>
<evidence type="ECO:0000313" key="1">
    <source>
        <dbReference type="EMBL" id="GAH78666.1"/>
    </source>
</evidence>
<comment type="caution">
    <text evidence="1">The sequence shown here is derived from an EMBL/GenBank/DDBJ whole genome shotgun (WGS) entry which is preliminary data.</text>
</comment>
<name>X1I8D0_9ZZZZ</name>
<dbReference type="EMBL" id="BARU01036576">
    <property type="protein sequence ID" value="GAH78666.1"/>
    <property type="molecule type" value="Genomic_DNA"/>
</dbReference>
<feature type="non-terminal residue" evidence="1">
    <location>
        <position position="1"/>
    </location>
</feature>